<dbReference type="PANTHER" id="PTHR22975:SF9">
    <property type="entry name" value="ECHINUS SPLICE FORM 3"/>
    <property type="match status" value="1"/>
</dbReference>
<accession>A0A8B7Y4F9</accession>
<feature type="region of interest" description="Disordered" evidence="4">
    <location>
        <begin position="822"/>
        <end position="889"/>
    </location>
</feature>
<feature type="region of interest" description="Disordered" evidence="4">
    <location>
        <begin position="1274"/>
        <end position="1318"/>
    </location>
</feature>
<proteinExistence type="inferred from homology"/>
<gene>
    <name evidence="7 8" type="primary">LOC110977152</name>
</gene>
<feature type="region of interest" description="Disordered" evidence="4">
    <location>
        <begin position="732"/>
        <end position="753"/>
    </location>
</feature>
<comment type="similarity">
    <text evidence="1">Belongs to the peptidase C19 family.</text>
</comment>
<keyword evidence="3" id="KW-0378">Hydrolase</keyword>
<keyword evidence="2" id="KW-0833">Ubl conjugation pathway</keyword>
<dbReference type="CDD" id="cd02257">
    <property type="entry name" value="Peptidase_C19"/>
    <property type="match status" value="1"/>
</dbReference>
<feature type="domain" description="USP" evidence="5">
    <location>
        <begin position="32"/>
        <end position="354"/>
    </location>
</feature>
<keyword evidence="6" id="KW-1185">Reference proteome</keyword>
<dbReference type="InterPro" id="IPR052398">
    <property type="entry name" value="Ubiquitin_hydrolase_53/54"/>
</dbReference>
<feature type="compositionally biased region" description="Polar residues" evidence="4">
    <location>
        <begin position="732"/>
        <end position="747"/>
    </location>
</feature>
<dbReference type="Proteomes" id="UP000694845">
    <property type="component" value="Unplaced"/>
</dbReference>
<dbReference type="Gene3D" id="3.90.70.10">
    <property type="entry name" value="Cysteine proteinases"/>
    <property type="match status" value="1"/>
</dbReference>
<dbReference type="OMA" id="CTEVPRP"/>
<evidence type="ECO:0000256" key="3">
    <source>
        <dbReference type="ARBA" id="ARBA00022801"/>
    </source>
</evidence>
<feature type="compositionally biased region" description="Basic and acidic residues" evidence="4">
    <location>
        <begin position="850"/>
        <end position="869"/>
    </location>
</feature>
<evidence type="ECO:0000256" key="2">
    <source>
        <dbReference type="ARBA" id="ARBA00022786"/>
    </source>
</evidence>
<dbReference type="RefSeq" id="XP_022086834.1">
    <property type="nucleotide sequence ID" value="XM_022231142.1"/>
</dbReference>
<feature type="region of interest" description="Disordered" evidence="4">
    <location>
        <begin position="475"/>
        <end position="548"/>
    </location>
</feature>
<dbReference type="PROSITE" id="PS50235">
    <property type="entry name" value="USP_3"/>
    <property type="match status" value="1"/>
</dbReference>
<dbReference type="SUPFAM" id="SSF54001">
    <property type="entry name" value="Cysteine proteinases"/>
    <property type="match status" value="1"/>
</dbReference>
<evidence type="ECO:0000256" key="1">
    <source>
        <dbReference type="ARBA" id="ARBA00009085"/>
    </source>
</evidence>
<dbReference type="RefSeq" id="XP_022086751.1">
    <property type="nucleotide sequence ID" value="XM_022231059.1"/>
</dbReference>
<dbReference type="GO" id="GO:0016579">
    <property type="term" value="P:protein deubiquitination"/>
    <property type="evidence" value="ECO:0007669"/>
    <property type="project" value="InterPro"/>
</dbReference>
<evidence type="ECO:0000313" key="7">
    <source>
        <dbReference type="RefSeq" id="XP_022086751.1"/>
    </source>
</evidence>
<dbReference type="InterPro" id="IPR001394">
    <property type="entry name" value="Peptidase_C19_UCH"/>
</dbReference>
<feature type="compositionally biased region" description="Polar residues" evidence="4">
    <location>
        <begin position="503"/>
        <end position="520"/>
    </location>
</feature>
<evidence type="ECO:0000256" key="4">
    <source>
        <dbReference type="SAM" id="MobiDB-lite"/>
    </source>
</evidence>
<feature type="compositionally biased region" description="Polar residues" evidence="4">
    <location>
        <begin position="833"/>
        <end position="846"/>
    </location>
</feature>
<feature type="region of interest" description="Disordered" evidence="4">
    <location>
        <begin position="783"/>
        <end position="809"/>
    </location>
</feature>
<feature type="region of interest" description="Disordered" evidence="4">
    <location>
        <begin position="585"/>
        <end position="661"/>
    </location>
</feature>
<dbReference type="GO" id="GO:0004843">
    <property type="term" value="F:cysteine-type deubiquitinase activity"/>
    <property type="evidence" value="ECO:0007669"/>
    <property type="project" value="InterPro"/>
</dbReference>
<dbReference type="GeneID" id="110977152"/>
<feature type="compositionally biased region" description="Polar residues" evidence="4">
    <location>
        <begin position="632"/>
        <end position="661"/>
    </location>
</feature>
<name>A0A8B7Y4F9_ACAPL</name>
<dbReference type="Pfam" id="PF00443">
    <property type="entry name" value="UCH"/>
    <property type="match status" value="1"/>
</dbReference>
<organism evidence="6 7">
    <name type="scientific">Acanthaster planci</name>
    <name type="common">Crown-of-thorns starfish</name>
    <dbReference type="NCBI Taxonomy" id="133434"/>
    <lineage>
        <taxon>Eukaryota</taxon>
        <taxon>Metazoa</taxon>
        <taxon>Echinodermata</taxon>
        <taxon>Eleutherozoa</taxon>
        <taxon>Asterozoa</taxon>
        <taxon>Asteroidea</taxon>
        <taxon>Valvatacea</taxon>
        <taxon>Valvatida</taxon>
        <taxon>Acanthasteridae</taxon>
        <taxon>Acanthaster</taxon>
    </lineage>
</organism>
<dbReference type="InterPro" id="IPR028889">
    <property type="entry name" value="USP"/>
</dbReference>
<dbReference type="InterPro" id="IPR038765">
    <property type="entry name" value="Papain-like_cys_pep_sf"/>
</dbReference>
<reference evidence="7 8" key="1">
    <citation type="submission" date="2025-04" db="UniProtKB">
        <authorList>
            <consortium name="RefSeq"/>
        </authorList>
    </citation>
    <scope>IDENTIFICATION</scope>
</reference>
<evidence type="ECO:0000259" key="5">
    <source>
        <dbReference type="PROSITE" id="PS50235"/>
    </source>
</evidence>
<dbReference type="OrthoDB" id="205782at2759"/>
<dbReference type="PANTHER" id="PTHR22975">
    <property type="entry name" value="UBIQUITIN SPECIFIC PROTEINASE"/>
    <property type="match status" value="1"/>
</dbReference>
<evidence type="ECO:0000313" key="8">
    <source>
        <dbReference type="RefSeq" id="XP_022086834.1"/>
    </source>
</evidence>
<protein>
    <submittedName>
        <fullName evidence="7 8">Uncharacterized protein LOC110977152 isoform X1</fullName>
    </submittedName>
</protein>
<feature type="region of interest" description="Disordered" evidence="4">
    <location>
        <begin position="1142"/>
        <end position="1168"/>
    </location>
</feature>
<dbReference type="KEGG" id="aplc:110977152"/>
<evidence type="ECO:0000313" key="6">
    <source>
        <dbReference type="Proteomes" id="UP000694845"/>
    </source>
</evidence>
<sequence>MASLYQSLASRSRQTASRVWQPRNTSSIIFSKGLLNAPGENNCFLNSAVQVLWHLDVFRRSFRQMGGHACMGNACIFCALKVLFTQLRYSERQSLPPDALRKALAVAFQDEHRFQLGCMDDAAECFENILTRIHFHLARDIKEDLCDAKYCIPHRKFAMTLIEHSVCRCGATSEPFPFTQMVHYVSCTALCAEAKKLKEKHHWSNSVCFGHVLRNAGALGDIRDCPSECGRKINIRRVLMNSPDVVAIGLVWDSDRPEKDHIVDVIDCLGTSLRMPDLFNSVVDEKAKQAALHLVGVVTYYGKHYSTFFYNTALRVWVYFDDATVKQVGPNWRDVVNRCKRGHSQPLLLLFANPDGTPVPTDTAPKETTLLPGYTKMKSPTDVRSSRTHLAHDPHKASNAVKFRSLQPVVEYKPAYTIAEESLQGSKTHDKYVVEIGHDAVQKIQARRDGGHSASQDSYRGKGNYVGKTTVQANQGFDTSLKKPLPVKQPDVETHYSPGGVSSHHNYQSLHIGQNRTNAKTHGDQLHPLSDGLRSDMGYSRQGDDTSDNLSLASFQDLSVPILSAATSAAPDAPQGYNATYPLRHVADPGKPPHPKRLERHESWNGRPNPATDLAPKVSQSWLNGDKKGTVQRHNSFSHGTMSDSQYSIPVQQQDSGQMSKSTNKMLHSIANRNHEGVHYPRKESKMQFGSVPNLNQGFDLRASKSVSVQNIAMAEDGILASAVKNNLQQKRASTSDVPMGMGSSSGHRPLQVNHKQMPGMERTFVSSTGGECAENMQPFWAGQHDQSNSKHSQRTDRDHNPGSESGWNASHLELLNTDRAQSSMSNDHKTNRPSQQHMHNSSPMSGQGLRDRDSVASKDSGYRSRDRSSASSGSLHSIEAPTTTCKGLNTVGAAEKSNEEKQLDKLERDEKVLSWTQDKDTICDEVCAECAILEAQSRQKGDAGDLATALALCTASVAKLKQCLRMDGISPQKWQSLHNRYNNAVLQSRNLHRRLTLLRGLDSLPAYQNDTTPISSSQLLQTGKELDLINLDDEYDEISRVDELKQQVHKLYMQEEKFHNTAVRQGPNVQTPARVWSTDALNGKRTFEESLEAQNNHRGMTSFNRNQNADSASFISKHWLTDSLKPLRREAQRGTAYECQSYGLSKDGRDRNSASQQDLLEDPMRNSSVQQDMYRDLRRHSMTQQGTYKDLRGHGTTLQGMREDPGRHLMTQQWKHNDPRGQGRTQQGIHQDQRRHSMTHQGIHVQTDPWQNNTKTPQNKYGRVINQNQPLTAHMSNVPNCTQGSRTSPNAVNSVTGSETATSAQQRSPNQQETSTNYDVREFHTEQPTASSTMVYHVNAVPSLVAHKAYCTEVPRPKPASNPIPVDRELAAKTNALMNKNLHELAAEWDSFR</sequence>
<dbReference type="FunFam" id="3.90.70.10:FF:000041">
    <property type="entry name" value="Inactive ubiquitin carboxyl-terminal hydrolase 53"/>
    <property type="match status" value="1"/>
</dbReference>